<dbReference type="InterPro" id="IPR014710">
    <property type="entry name" value="RmlC-like_jellyroll"/>
</dbReference>
<dbReference type="SUPFAM" id="SSF51182">
    <property type="entry name" value="RmlC-like cupins"/>
    <property type="match status" value="1"/>
</dbReference>
<evidence type="ECO:0000313" key="2">
    <source>
        <dbReference type="Proteomes" id="UP000253790"/>
    </source>
</evidence>
<name>A0A345NNB6_9MICO</name>
<dbReference type="Proteomes" id="UP000253790">
    <property type="component" value="Chromosome"/>
</dbReference>
<evidence type="ECO:0000313" key="1">
    <source>
        <dbReference type="EMBL" id="AXH96524.1"/>
    </source>
</evidence>
<gene>
    <name evidence="1" type="ORF">DV701_10655</name>
</gene>
<sequence length="133" mass="13635">MTQPHAVFGDLGLSPAKEDPSRVVDVLAEGERLLAKARASGLGRAVRALVRQPGQNLIVLGLPAGGGLPDHDAPGPASLLCLSGEVVLRTAGASWTLPAGTAHAIPQQTHDVRADVDSVCVLTVSLPVEDVAR</sequence>
<reference evidence="1 2" key="1">
    <citation type="submission" date="2018-07" db="EMBL/GenBank/DDBJ databases">
        <title>Complete genome sequencing of Ornithinimicrobium sp. AMA3305.</title>
        <authorList>
            <person name="Bae J.-W."/>
        </authorList>
    </citation>
    <scope>NUCLEOTIDE SEQUENCE [LARGE SCALE GENOMIC DNA]</scope>
    <source>
        <strain evidence="1 2">AMA3305</strain>
    </source>
</reference>
<accession>A0A345NNB6</accession>
<protein>
    <submittedName>
        <fullName evidence="1">Cupin</fullName>
    </submittedName>
</protein>
<dbReference type="AlphaFoldDB" id="A0A345NNB6"/>
<dbReference type="EMBL" id="CP031229">
    <property type="protein sequence ID" value="AXH96524.1"/>
    <property type="molecule type" value="Genomic_DNA"/>
</dbReference>
<dbReference type="InterPro" id="IPR011051">
    <property type="entry name" value="RmlC_Cupin_sf"/>
</dbReference>
<dbReference type="KEGG" id="orn:DV701_10655"/>
<keyword evidence="2" id="KW-1185">Reference proteome</keyword>
<proteinExistence type="predicted"/>
<organism evidence="1 2">
    <name type="scientific">Ornithinimicrobium avium</name>
    <dbReference type="NCBI Taxonomy" id="2283195"/>
    <lineage>
        <taxon>Bacteria</taxon>
        <taxon>Bacillati</taxon>
        <taxon>Actinomycetota</taxon>
        <taxon>Actinomycetes</taxon>
        <taxon>Micrococcales</taxon>
        <taxon>Ornithinimicrobiaceae</taxon>
        <taxon>Ornithinimicrobium</taxon>
    </lineage>
</organism>
<dbReference type="RefSeq" id="WP_114928289.1">
    <property type="nucleotide sequence ID" value="NZ_CP031229.1"/>
</dbReference>
<dbReference type="Gene3D" id="2.60.120.10">
    <property type="entry name" value="Jelly Rolls"/>
    <property type="match status" value="1"/>
</dbReference>
<dbReference type="OrthoDB" id="5190473at2"/>